<dbReference type="Gene3D" id="3.40.50.12670">
    <property type="match status" value="1"/>
</dbReference>
<dbReference type="RefSeq" id="XP_026684399.1">
    <property type="nucleotide sequence ID" value="XM_026828598.1"/>
</dbReference>
<evidence type="ECO:0000313" key="2">
    <source>
        <dbReference type="Proteomes" id="UP000079169"/>
    </source>
</evidence>
<keyword evidence="3" id="KW-0121">Carboxypeptidase</keyword>
<protein>
    <submittedName>
        <fullName evidence="3">Probable serine carboxypeptidase CPVL</fullName>
    </submittedName>
</protein>
<keyword evidence="3" id="KW-0378">Hydrolase</keyword>
<name>A0A3Q0J7F2_DIACI</name>
<sequence length="293" mass="33207">MIAEEQYAGLTQFFTLFPDLKRTVFIYSASVGAPKGTALAQLILKRNRTVVDVGGVIYGDGLLDRDTESALVGDYFYNFGLLEKAAARNLGNRLEQIHAAKMSGDFRQTIDEARGVQEDIIPHIGFPYTTDVQDIMHAFRPNDSWTEYMLTSLIRYKLHVGDLPFTVQHKPSFELLQASQAKLDTSNLAAILNHRVPMLKYHGQYDGLIDYQSTMTTFYAVDWYGQSCLRTKQFARSQVWISGRLFGYWRQCHGLWELLVLRAAHVVPLAVPRPLWTFVSKFITEASAATRGI</sequence>
<dbReference type="SUPFAM" id="SSF53474">
    <property type="entry name" value="alpha/beta-Hydrolases"/>
    <property type="match status" value="1"/>
</dbReference>
<keyword evidence="3" id="KW-0645">Protease</keyword>
<gene>
    <name evidence="3" type="primary">LOC103516105</name>
</gene>
<dbReference type="Gene3D" id="3.40.50.1820">
    <property type="entry name" value="alpha/beta hydrolase"/>
    <property type="match status" value="1"/>
</dbReference>
<dbReference type="AlphaFoldDB" id="A0A3Q0J7F2"/>
<dbReference type="GO" id="GO:0006508">
    <property type="term" value="P:proteolysis"/>
    <property type="evidence" value="ECO:0007669"/>
    <property type="project" value="InterPro"/>
</dbReference>
<dbReference type="GeneID" id="103516105"/>
<dbReference type="GO" id="GO:0004185">
    <property type="term" value="F:serine-type carboxypeptidase activity"/>
    <property type="evidence" value="ECO:0007669"/>
    <property type="project" value="InterPro"/>
</dbReference>
<evidence type="ECO:0000256" key="1">
    <source>
        <dbReference type="ARBA" id="ARBA00009431"/>
    </source>
</evidence>
<dbReference type="KEGG" id="dci:103516105"/>
<dbReference type="STRING" id="121845.A0A3Q0J7F2"/>
<proteinExistence type="inferred from homology"/>
<dbReference type="PaxDb" id="121845-A0A3Q0J7F2"/>
<dbReference type="InterPro" id="IPR001563">
    <property type="entry name" value="Peptidase_S10"/>
</dbReference>
<dbReference type="Proteomes" id="UP000079169">
    <property type="component" value="Unplaced"/>
</dbReference>
<dbReference type="InterPro" id="IPR029058">
    <property type="entry name" value="AB_hydrolase_fold"/>
</dbReference>
<comment type="similarity">
    <text evidence="1">Belongs to the peptidase S10 family.</text>
</comment>
<keyword evidence="2" id="KW-1185">Reference proteome</keyword>
<organism evidence="2 3">
    <name type="scientific">Diaphorina citri</name>
    <name type="common">Asian citrus psyllid</name>
    <dbReference type="NCBI Taxonomy" id="121845"/>
    <lineage>
        <taxon>Eukaryota</taxon>
        <taxon>Metazoa</taxon>
        <taxon>Ecdysozoa</taxon>
        <taxon>Arthropoda</taxon>
        <taxon>Hexapoda</taxon>
        <taxon>Insecta</taxon>
        <taxon>Pterygota</taxon>
        <taxon>Neoptera</taxon>
        <taxon>Paraneoptera</taxon>
        <taxon>Hemiptera</taxon>
        <taxon>Sternorrhyncha</taxon>
        <taxon>Psylloidea</taxon>
        <taxon>Psyllidae</taxon>
        <taxon>Diaphorininae</taxon>
        <taxon>Diaphorina</taxon>
    </lineage>
</organism>
<accession>A0A3Q0J7F2</accession>
<dbReference type="Pfam" id="PF00450">
    <property type="entry name" value="Peptidase_S10"/>
    <property type="match status" value="1"/>
</dbReference>
<reference evidence="3" key="1">
    <citation type="submission" date="2025-08" db="UniProtKB">
        <authorList>
            <consortium name="RefSeq"/>
        </authorList>
    </citation>
    <scope>IDENTIFICATION</scope>
</reference>
<evidence type="ECO:0000313" key="3">
    <source>
        <dbReference type="RefSeq" id="XP_026684399.1"/>
    </source>
</evidence>